<accession>A0A8J3ADD5</accession>
<dbReference type="EMBL" id="BMHA01000015">
    <property type="protein sequence ID" value="GGI09395.1"/>
    <property type="molecule type" value="Genomic_DNA"/>
</dbReference>
<dbReference type="Pfam" id="PF13558">
    <property type="entry name" value="SbcC_Walker_B"/>
    <property type="match status" value="1"/>
</dbReference>
<proteinExistence type="predicted"/>
<feature type="region of interest" description="Disordered" evidence="2">
    <location>
        <begin position="609"/>
        <end position="632"/>
    </location>
</feature>
<gene>
    <name evidence="3" type="ORF">GCM10011354_33860</name>
</gene>
<evidence type="ECO:0000313" key="3">
    <source>
        <dbReference type="EMBL" id="GGI09395.1"/>
    </source>
</evidence>
<dbReference type="Proteomes" id="UP000650511">
    <property type="component" value="Unassembled WGS sequence"/>
</dbReference>
<reference evidence="3" key="2">
    <citation type="submission" date="2020-09" db="EMBL/GenBank/DDBJ databases">
        <authorList>
            <person name="Sun Q."/>
            <person name="Zhou Y."/>
        </authorList>
    </citation>
    <scope>NUCLEOTIDE SEQUENCE</scope>
    <source>
        <strain evidence="3">CGMCC 1.14988</strain>
    </source>
</reference>
<dbReference type="SUPFAM" id="SSF52540">
    <property type="entry name" value="P-loop containing nucleoside triphosphate hydrolases"/>
    <property type="match status" value="1"/>
</dbReference>
<dbReference type="PANTHER" id="PTHR43941">
    <property type="entry name" value="STRUCTURAL MAINTENANCE OF CHROMOSOMES PROTEIN 2"/>
    <property type="match status" value="1"/>
</dbReference>
<dbReference type="OrthoDB" id="8527901at2"/>
<dbReference type="InterPro" id="IPR013496">
    <property type="entry name" value="CHP02680"/>
</dbReference>
<organism evidence="3 4">
    <name type="scientific">Egicoccus halophilus</name>
    <dbReference type="NCBI Taxonomy" id="1670830"/>
    <lineage>
        <taxon>Bacteria</taxon>
        <taxon>Bacillati</taxon>
        <taxon>Actinomycetota</taxon>
        <taxon>Nitriliruptoria</taxon>
        <taxon>Egicoccales</taxon>
        <taxon>Egicoccaceae</taxon>
        <taxon>Egicoccus</taxon>
    </lineage>
</organism>
<evidence type="ECO:0000256" key="1">
    <source>
        <dbReference type="SAM" id="Coils"/>
    </source>
</evidence>
<dbReference type="InterPro" id="IPR027417">
    <property type="entry name" value="P-loop_NTPase"/>
</dbReference>
<feature type="coiled-coil region" evidence="1">
    <location>
        <begin position="766"/>
        <end position="793"/>
    </location>
</feature>
<feature type="coiled-coil region" evidence="1">
    <location>
        <begin position="461"/>
        <end position="530"/>
    </location>
</feature>
<dbReference type="NCBIfam" id="TIGR02680">
    <property type="entry name" value="TIGR02680 family protein"/>
    <property type="match status" value="1"/>
</dbReference>
<name>A0A8J3ADD5_9ACTN</name>
<feature type="compositionally biased region" description="Basic and acidic residues" evidence="2">
    <location>
        <begin position="969"/>
        <end position="984"/>
    </location>
</feature>
<evidence type="ECO:0000256" key="2">
    <source>
        <dbReference type="SAM" id="MobiDB-lite"/>
    </source>
</evidence>
<comment type="caution">
    <text evidence="3">The sequence shown here is derived from an EMBL/GenBank/DDBJ whole genome shotgun (WGS) entry which is preliminary data.</text>
</comment>
<feature type="region of interest" description="Disordered" evidence="2">
    <location>
        <begin position="969"/>
        <end position="991"/>
    </location>
</feature>
<feature type="compositionally biased region" description="Basic and acidic residues" evidence="2">
    <location>
        <begin position="390"/>
        <end position="417"/>
    </location>
</feature>
<feature type="region of interest" description="Disordered" evidence="2">
    <location>
        <begin position="1"/>
        <end position="27"/>
    </location>
</feature>
<protein>
    <recommendedName>
        <fullName evidence="5">TIGR02680 family protein</fullName>
    </recommendedName>
</protein>
<keyword evidence="1" id="KW-0175">Coiled coil</keyword>
<reference evidence="3" key="1">
    <citation type="journal article" date="2014" name="Int. J. Syst. Evol. Microbiol.">
        <title>Complete genome sequence of Corynebacterium casei LMG S-19264T (=DSM 44701T), isolated from a smear-ripened cheese.</title>
        <authorList>
            <consortium name="US DOE Joint Genome Institute (JGI-PGF)"/>
            <person name="Walter F."/>
            <person name="Albersmeier A."/>
            <person name="Kalinowski J."/>
            <person name="Ruckert C."/>
        </authorList>
    </citation>
    <scope>NUCLEOTIDE SEQUENCE</scope>
    <source>
        <strain evidence="3">CGMCC 1.14988</strain>
    </source>
</reference>
<keyword evidence="4" id="KW-1185">Reference proteome</keyword>
<evidence type="ECO:0000313" key="4">
    <source>
        <dbReference type="Proteomes" id="UP000650511"/>
    </source>
</evidence>
<feature type="region of interest" description="Disordered" evidence="2">
    <location>
        <begin position="389"/>
        <end position="445"/>
    </location>
</feature>
<sequence length="1391" mass="151723">MTDAPPTLDASPDTPPGAAVGSGLPRPGRTRWQPLRVGLVNLYRFDDETFAFEDGRLLLRGNNGTGKSRVLALTVPFLFDGQMEPHRVEPDGDTAKRMEWNLLLGKHDDRLGYAWLELGRRTTSDDAADDDAADGEAAGERFLTIGCGMRASAGRGAPRRWFFVTDQRIGDELSLIADAGHALTRERLIEAIGDHGQVLDTATDYRRVLDRTLFGLGEHRYEALVDLLVQLRRPQLSRQLDESLLSEALSEALPPLPSAVIADVAEAFRALDDDRDQLAGYQAAQAATDTFLTAYRSYGQVAARRRATAVTRANSRYERLRADLRNAERRRDDADAEVARLEAQREQLSDAERSAAVEVRTLEASPEMEAARELDAARARADELAAAADARTDDLARAEEDAAHRAEVRDRAEEHAATSRTEVTEATGTAGEAATATGLADVHERTLAPLTLPDVRDERAVEDARRRLDESTARMQRAADHLVTLGRQVEQFERELGTARSRLDERTSELDRAHDAAAAAETALDEARTSTVGALRAWVGELGVLADLDVESVIEAISSWNGDGAGPVTSAADRALAVVREHATRRLTALDADERTLEAARSAASAERDEVAAGVAIPPPAPHTRDPASRVGRPGAPLWRLVDLAAGVEPGDAAGYEAGLEAAGLLDAWVAPDGALVDADDTVLVPTDAPPRPDGGLTSVLIPDAAPGDTAAAAVPPEHVTALLARIAATEDGEVWVAADGRWRLGPLHGRWRKDEIAHLGHAARERARQRRLAELDAQLAALDEQQHDLARQHHEVTRRVATAEAERASAPDEDAVRQARFALDHAGAQVRHHRERVAAVEAEVAERHARLEAAATARDDVAADLGLPDRATDPQALLADLAVYRAALTELWAALKVHAADLRTLDSATLERDRAAGERNRRHEQVRAARRAAADAATRRDTLQAAVGRSAAEIIARVEQARARQQRLSDQREQVASQREEQVVARTSAATEAEQLTGTLAEQEADRAGEVEHLRRLVRAGFLAVAGVDYDADVADGDASWAPDPAVRTARRVNDELGAVAADDPDWERVQRGLHGHYTTLEQALLPHALQPTGTFDDDLFVVTTAFQGRATTMPELGAQLADEVIHRQSLLDAREREVLENHLVGEVATQLHELIRAGEAMVAAMNAELAARPTSTGMRLRFSWKPRVDGPEALADARRRLLAADHVWSVQDREALGAFLQARIREVRDADDTATWQEHLTQALDYRRWHLFAVEREQEGTWVRLTRRTHGTGSGGEKALALTVPQFAAAAAHYRSADEHAPRLIALDEAFVGIDGDMRAKCLDLLVRFDLDVVMTSEREWACYPTVPAIAIHQLSTRPGIDAIGVHRWRWNGRDRLEVVDGDRQETAP</sequence>
<evidence type="ECO:0008006" key="5">
    <source>
        <dbReference type="Google" id="ProtNLM"/>
    </source>
</evidence>
<dbReference type="RefSeq" id="WP_130648852.1">
    <property type="nucleotide sequence ID" value="NZ_BMHA01000015.1"/>
</dbReference>
<dbReference type="PANTHER" id="PTHR43941:SF12">
    <property type="entry name" value="CRESTIN"/>
    <property type="match status" value="1"/>
</dbReference>
<feature type="compositionally biased region" description="Low complexity" evidence="2">
    <location>
        <begin position="424"/>
        <end position="440"/>
    </location>
</feature>